<dbReference type="Gene3D" id="3.30.70.1380">
    <property type="entry name" value="Transcriptional regulatory protein pf0864 domain like"/>
    <property type="match status" value="1"/>
</dbReference>
<dbReference type="RefSeq" id="WP_193737053.1">
    <property type="nucleotide sequence ID" value="NZ_CP063304.1"/>
</dbReference>
<dbReference type="EMBL" id="CP063304">
    <property type="protein sequence ID" value="QOV20739.1"/>
    <property type="molecule type" value="Genomic_DNA"/>
</dbReference>
<dbReference type="KEGG" id="bliq:INP51_07425"/>
<dbReference type="PANTHER" id="PTHR36566:SF1">
    <property type="entry name" value="PYRIDINIUM-3,5-BISTHIOCARBOXYLIC ACID MONONUCLEOTIDE NICKEL INSERTION PROTEIN"/>
    <property type="match status" value="1"/>
</dbReference>
<dbReference type="PANTHER" id="PTHR36566">
    <property type="entry name" value="NICKEL INSERTION PROTEIN-RELATED"/>
    <property type="match status" value="1"/>
</dbReference>
<dbReference type="AlphaFoldDB" id="A0A7M2RKD1"/>
<evidence type="ECO:0000313" key="2">
    <source>
        <dbReference type="EMBL" id="QOV20739.1"/>
    </source>
</evidence>
<dbReference type="Pfam" id="PF01969">
    <property type="entry name" value="Ni_insertion"/>
    <property type="match status" value="1"/>
</dbReference>
<keyword evidence="3" id="KW-1185">Reference proteome</keyword>
<dbReference type="InterPro" id="IPR002822">
    <property type="entry name" value="Ni_insertion"/>
</dbReference>
<name>A0A7M2RKD1_9FIRM</name>
<dbReference type="Proteomes" id="UP000593601">
    <property type="component" value="Chromosome"/>
</dbReference>
<accession>A0A7M2RKD1</accession>
<evidence type="ECO:0000256" key="1">
    <source>
        <dbReference type="ARBA" id="ARBA00022596"/>
    </source>
</evidence>
<organism evidence="2 3">
    <name type="scientific">Blautia liquoris</name>
    <dbReference type="NCBI Taxonomy" id="2779518"/>
    <lineage>
        <taxon>Bacteria</taxon>
        <taxon>Bacillati</taxon>
        <taxon>Bacillota</taxon>
        <taxon>Clostridia</taxon>
        <taxon>Lachnospirales</taxon>
        <taxon>Lachnospiraceae</taxon>
        <taxon>Blautia</taxon>
    </lineage>
</organism>
<reference evidence="2 3" key="1">
    <citation type="submission" date="2020-10" db="EMBL/GenBank/DDBJ databases">
        <title>Blautia liquoris sp.nov., isolated from the mud in a fermentation cellar used for the production of Chinese strong-flavoured liquor.</title>
        <authorList>
            <person name="Lu L."/>
        </authorList>
    </citation>
    <scope>NUCLEOTIDE SEQUENCE [LARGE SCALE GENOMIC DNA]</scope>
    <source>
        <strain evidence="2 3">LZLJ-3</strain>
    </source>
</reference>
<proteinExistence type="predicted"/>
<keyword evidence="1" id="KW-0533">Nickel</keyword>
<protein>
    <submittedName>
        <fullName evidence="2">LarC family nickel insertion protein</fullName>
    </submittedName>
</protein>
<evidence type="ECO:0000313" key="3">
    <source>
        <dbReference type="Proteomes" id="UP000593601"/>
    </source>
</evidence>
<gene>
    <name evidence="2" type="ORF">INP51_07425</name>
</gene>
<sequence length="382" mass="43298">MNSILYLQCYDGINVHEFCTLLLYLGGDQHALDKAVENFPGLCKDNSDYHIKKETSLRKLQQLTAQSMLSDNAKEIICRTLEILIEIISKLDHLPTDEISLVALGGHEVFLDVISAAILLDSLGIKDVIVPVLYEGTGTVCIDRKTYPVPVPAVAEIAKRYNIPLHITDQQGELITATGAAFVAAVFTSRVLPENFIIENTKTSGMFRAMLIRETTCETGTSVEHESDQIWKLECNLDDCRGEALGFTMSALFKAGARDVYFTPIYMKKNRPAYQLNVICSLSDRNQMEHIIFKNTTTIGIRRLKMSRSILKRRSVNRKTNLGEITYKVYTFENQEHFSPEYESLVTLCEKTQMSYEEAYRYAELSYNMGKPFTKYQGETDL</sequence>